<dbReference type="PANTHER" id="PTHR11820:SF112">
    <property type="entry name" value="FUMARYLACETOACETATE HYDROLASE FAMILY PROTEIN (AFU_ORTHOLOGUE AFUA_1G02370)-RELATED"/>
    <property type="match status" value="1"/>
</dbReference>
<dbReference type="GO" id="GO:0046872">
    <property type="term" value="F:metal ion binding"/>
    <property type="evidence" value="ECO:0007669"/>
    <property type="project" value="UniProtKB-KW"/>
</dbReference>
<dbReference type="Pfam" id="PF01557">
    <property type="entry name" value="FAA_hydrolase"/>
    <property type="match status" value="1"/>
</dbReference>
<dbReference type="RefSeq" id="WP_184302453.1">
    <property type="nucleotide sequence ID" value="NZ_JACHLP010000007.1"/>
</dbReference>
<sequence length="246" mass="25296">MLATNSGSGAALARPARTPLADFGFAPGSFSGQVYGALLNPRQALADLGEAVFAPPYKAPPRAPALYFKPVHTHLAAGQAPRIALGVNGAEGMSLGASLGIVIGRSCRHVSADDALDHVAGYAAVADLFVPHRDFYRPSVRLRARDATLAVGRPSPAAQIADPDALGLRVSIAGQIVCESSTGGMQRGVAALLADVSEFMTLQPGDLLLLGTLARPPLLRVGQTARIEIEGLAPLDLPAALAEEAV</sequence>
<accession>A0A840LDN0</accession>
<name>A0A840LDN0_9BURK</name>
<dbReference type="GO" id="GO:0018800">
    <property type="term" value="F:5-oxopent-3-ene-1,2,5-tricarboxylate decarboxylase activity"/>
    <property type="evidence" value="ECO:0007669"/>
    <property type="project" value="UniProtKB-EC"/>
</dbReference>
<dbReference type="InterPro" id="IPR011234">
    <property type="entry name" value="Fumarylacetoacetase-like_C"/>
</dbReference>
<dbReference type="EC" id="4.1.1.68" evidence="3"/>
<dbReference type="AlphaFoldDB" id="A0A840LDN0"/>
<dbReference type="EC" id="5.3.3.-" evidence="3"/>
<evidence type="ECO:0000313" key="4">
    <source>
        <dbReference type="Proteomes" id="UP000562027"/>
    </source>
</evidence>
<keyword evidence="3" id="KW-0456">Lyase</keyword>
<dbReference type="SUPFAM" id="SSF56529">
    <property type="entry name" value="FAH"/>
    <property type="match status" value="1"/>
</dbReference>
<keyword evidence="3" id="KW-0413">Isomerase</keyword>
<feature type="domain" description="Fumarylacetoacetase-like C-terminal" evidence="2">
    <location>
        <begin position="34"/>
        <end position="235"/>
    </location>
</feature>
<protein>
    <submittedName>
        <fullName evidence="3">5-oxopent-3-ene-1,2,5-tricarboxylate decarboxylase/2-hydroxyhepta-2,4-diene-1,7-dioate isomerase</fullName>
        <ecNumber evidence="3">4.1.1.68</ecNumber>
        <ecNumber evidence="3">5.3.3.-</ecNumber>
    </submittedName>
</protein>
<dbReference type="PANTHER" id="PTHR11820">
    <property type="entry name" value="ACYLPYRUVASE"/>
    <property type="match status" value="1"/>
</dbReference>
<gene>
    <name evidence="3" type="ORF">HNP55_003601</name>
</gene>
<dbReference type="InterPro" id="IPR036663">
    <property type="entry name" value="Fumarylacetoacetase_C_sf"/>
</dbReference>
<keyword evidence="1" id="KW-0479">Metal-binding</keyword>
<keyword evidence="4" id="KW-1185">Reference proteome</keyword>
<evidence type="ECO:0000313" key="3">
    <source>
        <dbReference type="EMBL" id="MBB4845055.1"/>
    </source>
</evidence>
<evidence type="ECO:0000259" key="2">
    <source>
        <dbReference type="Pfam" id="PF01557"/>
    </source>
</evidence>
<comment type="caution">
    <text evidence="3">The sequence shown here is derived from an EMBL/GenBank/DDBJ whole genome shotgun (WGS) entry which is preliminary data.</text>
</comment>
<dbReference type="EMBL" id="JACHLP010000007">
    <property type="protein sequence ID" value="MBB4845055.1"/>
    <property type="molecule type" value="Genomic_DNA"/>
</dbReference>
<proteinExistence type="predicted"/>
<dbReference type="GO" id="GO:0016853">
    <property type="term" value="F:isomerase activity"/>
    <property type="evidence" value="ECO:0007669"/>
    <property type="project" value="UniProtKB-KW"/>
</dbReference>
<evidence type="ECO:0000256" key="1">
    <source>
        <dbReference type="ARBA" id="ARBA00022723"/>
    </source>
</evidence>
<dbReference type="Gene3D" id="3.90.850.10">
    <property type="entry name" value="Fumarylacetoacetase-like, C-terminal domain"/>
    <property type="match status" value="1"/>
</dbReference>
<dbReference type="Proteomes" id="UP000562027">
    <property type="component" value="Unassembled WGS sequence"/>
</dbReference>
<organism evidence="3 4">
    <name type="scientific">Roseateles oligotrophus</name>
    <dbReference type="NCBI Taxonomy" id="1769250"/>
    <lineage>
        <taxon>Bacteria</taxon>
        <taxon>Pseudomonadati</taxon>
        <taxon>Pseudomonadota</taxon>
        <taxon>Betaproteobacteria</taxon>
        <taxon>Burkholderiales</taxon>
        <taxon>Sphaerotilaceae</taxon>
        <taxon>Roseateles</taxon>
    </lineage>
</organism>
<reference evidence="3 4" key="1">
    <citation type="submission" date="2020-08" db="EMBL/GenBank/DDBJ databases">
        <title>Functional genomics of gut bacteria from endangered species of beetles.</title>
        <authorList>
            <person name="Carlos-Shanley C."/>
        </authorList>
    </citation>
    <scope>NUCLEOTIDE SEQUENCE [LARGE SCALE GENOMIC DNA]</scope>
    <source>
        <strain evidence="3 4">S00239</strain>
    </source>
</reference>